<dbReference type="InterPro" id="IPR029058">
    <property type="entry name" value="AB_hydrolase_fold"/>
</dbReference>
<feature type="transmembrane region" description="Helical" evidence="1">
    <location>
        <begin position="90"/>
        <end position="110"/>
    </location>
</feature>
<protein>
    <recommendedName>
        <fullName evidence="2">AB hydrolase-1 domain-containing protein</fullName>
    </recommendedName>
</protein>
<evidence type="ECO:0000259" key="2">
    <source>
        <dbReference type="Pfam" id="PF00561"/>
    </source>
</evidence>
<dbReference type="PRINTS" id="PR00111">
    <property type="entry name" value="ABHYDROLASE"/>
</dbReference>
<keyword evidence="1" id="KW-1133">Transmembrane helix</keyword>
<evidence type="ECO:0000313" key="3">
    <source>
        <dbReference type="EMBL" id="QHU20913.1"/>
    </source>
</evidence>
<proteinExistence type="predicted"/>
<dbReference type="PANTHER" id="PTHR42886:SF29">
    <property type="entry name" value="PUMMELIG, ISOFORM A"/>
    <property type="match status" value="1"/>
</dbReference>
<name>A0A6C0KUI1_9ZZZZ</name>
<evidence type="ECO:0000256" key="1">
    <source>
        <dbReference type="SAM" id="Phobius"/>
    </source>
</evidence>
<dbReference type="SUPFAM" id="SSF53474">
    <property type="entry name" value="alpha/beta-Hydrolases"/>
    <property type="match status" value="1"/>
</dbReference>
<feature type="domain" description="AB hydrolase-1" evidence="2">
    <location>
        <begin position="35"/>
        <end position="89"/>
    </location>
</feature>
<dbReference type="PANTHER" id="PTHR42886">
    <property type="entry name" value="RE40534P-RELATED"/>
    <property type="match status" value="1"/>
</dbReference>
<dbReference type="Gene3D" id="3.40.50.1820">
    <property type="entry name" value="alpha/beta hydrolase"/>
    <property type="match status" value="1"/>
</dbReference>
<keyword evidence="1" id="KW-0812">Transmembrane</keyword>
<dbReference type="EMBL" id="MN740976">
    <property type="protein sequence ID" value="QHU20913.1"/>
    <property type="molecule type" value="Genomic_DNA"/>
</dbReference>
<organism evidence="3">
    <name type="scientific">viral metagenome</name>
    <dbReference type="NCBI Taxonomy" id="1070528"/>
    <lineage>
        <taxon>unclassified sequences</taxon>
        <taxon>metagenomes</taxon>
        <taxon>organismal metagenomes</taxon>
    </lineage>
</organism>
<accession>A0A6C0KUI1</accession>
<dbReference type="AlphaFoldDB" id="A0A6C0KUI1"/>
<reference evidence="3" key="1">
    <citation type="journal article" date="2020" name="Nature">
        <title>Giant virus diversity and host interactions through global metagenomics.</title>
        <authorList>
            <person name="Schulz F."/>
            <person name="Roux S."/>
            <person name="Paez-Espino D."/>
            <person name="Jungbluth S."/>
            <person name="Walsh D.A."/>
            <person name="Denef V.J."/>
            <person name="McMahon K.D."/>
            <person name="Konstantinidis K.T."/>
            <person name="Eloe-Fadrosh E.A."/>
            <person name="Kyrpides N.C."/>
            <person name="Woyke T."/>
        </authorList>
    </citation>
    <scope>NUCLEOTIDE SEQUENCE</scope>
    <source>
        <strain evidence="3">GVMAG-S-3300013094-100</strain>
    </source>
</reference>
<feature type="transmembrane region" description="Helical" evidence="1">
    <location>
        <begin position="60"/>
        <end position="78"/>
    </location>
</feature>
<dbReference type="Pfam" id="PF00561">
    <property type="entry name" value="Abhydrolase_1"/>
    <property type="match status" value="1"/>
</dbReference>
<dbReference type="InterPro" id="IPR000073">
    <property type="entry name" value="AB_hydrolase_1"/>
</dbReference>
<keyword evidence="1" id="KW-0472">Membrane</keyword>
<sequence>MRKVVFIHGVNSRSNVWKVQENAELYEYYKIDLLRYDTIEEYNELLFDYMNAYGIHKATLVGHSFGGFLAINFAHAYPERVHNLVLVNPAGIFPFLGLFGSYISLFFKYFTYINNFMYTSLSEQYWKEPSIHKLLELEMPISLIYGKKDFIVPYYQGEYIHRIQKNTSLDIFENSNHFLDKDILDCVYKRLSYRKRNTKIKLDFDCKKYRSSFNIYKTRTIIRSFFNNVVMQVQPR</sequence>